<evidence type="ECO:0000313" key="1">
    <source>
        <dbReference type="EMBL" id="SPJ34378.1"/>
    </source>
</evidence>
<evidence type="ECO:0000313" key="2">
    <source>
        <dbReference type="Proteomes" id="UP000244934"/>
    </source>
</evidence>
<reference evidence="2" key="1">
    <citation type="submission" date="2018-03" db="EMBL/GenBank/DDBJ databases">
        <authorList>
            <person name="Navarro De La Torre S."/>
        </authorList>
    </citation>
    <scope>NUCLEOTIDE SEQUENCE [LARGE SCALE GENOMIC DNA]</scope>
    <source>
        <strain evidence="2">EAod3</strain>
    </source>
</reference>
<sequence length="332" mass="38262">MTHERAFAIGVDIIKGHERMRKLRSLIYRLFKKTPDFIYFNLTYLRLHGRFCNFRSPESVSEKIFHRMRYPHPCFSTLADKVAVRSYITERAGERYLVPFVGVYDTITERELSRIQEPFVIKANHSAGQVAVIKKPWHTDMFKLACEANQWLDYDYAGLHREKHYRAIKPQLVIEKALLIDGEVPADYKVLVLNNGDEQEIYIQLIAGRFTDIRCQFFTEDWQIAPFNRRGYKPLQGEELKAPACLDEMIQVAKALSEPFGFCRVDFFVVGERCYVGELTFTPVAGEFVLDPVSADIELGRKIGFPENIDLTKPPRQSLEASMPLAAESVPA</sequence>
<protein>
    <submittedName>
        <fullName evidence="1">Uncharacterized protein</fullName>
    </submittedName>
</protein>
<dbReference type="SUPFAM" id="SSF56059">
    <property type="entry name" value="Glutathione synthetase ATP-binding domain-like"/>
    <property type="match status" value="1"/>
</dbReference>
<dbReference type="AlphaFoldDB" id="A0A2R8CNA5"/>
<dbReference type="InterPro" id="IPR029465">
    <property type="entry name" value="ATPgrasp_TupA"/>
</dbReference>
<accession>A0A2R8CNA5</accession>
<dbReference type="EMBL" id="ONZI01000003">
    <property type="protein sequence ID" value="SPJ34378.1"/>
    <property type="molecule type" value="Genomic_DNA"/>
</dbReference>
<dbReference type="OrthoDB" id="9791827at2"/>
<proteinExistence type="predicted"/>
<organism evidence="1 2">
    <name type="scientific">Kushneria phyllosphaerae</name>
    <dbReference type="NCBI Taxonomy" id="2100822"/>
    <lineage>
        <taxon>Bacteria</taxon>
        <taxon>Pseudomonadati</taxon>
        <taxon>Pseudomonadota</taxon>
        <taxon>Gammaproteobacteria</taxon>
        <taxon>Oceanospirillales</taxon>
        <taxon>Halomonadaceae</taxon>
        <taxon>Kushneria</taxon>
    </lineage>
</organism>
<keyword evidence="2" id="KW-1185">Reference proteome</keyword>
<name>A0A2R8CNA5_9GAMM</name>
<dbReference type="Pfam" id="PF14305">
    <property type="entry name" value="ATPgrasp_TupA"/>
    <property type="match status" value="1"/>
</dbReference>
<gene>
    <name evidence="1" type="ORF">KSP9073_02412</name>
</gene>
<dbReference type="Proteomes" id="UP000244934">
    <property type="component" value="Unassembled WGS sequence"/>
</dbReference>